<dbReference type="InterPro" id="IPR000182">
    <property type="entry name" value="GNAT_dom"/>
</dbReference>
<sequence>MTNDITIRPLTGMDELLEMQKIEETVWQMSPNPVHQTFTALNNGGIILGAFDDNSMIGFLYSFAGFDGQNAYLCSHMLGILPAYRSGGLGMRMKRMQAQLAGKMGYSIITWTFDPLESLNAFLNLHKLGAIGAAYHTDHYGVMDDNLNKDLPTDRIQIEWTIGGRKYIPKVKVAPDRLLTDVSEHNEPIGRPTIFQENHDEWFVAIPTNFQSIKQENIELARQWRQVTREAFQLLFSQKYIARDLLRDQTKEISYYYFSK</sequence>
<name>A0ABN1FNM0_9BACI</name>
<dbReference type="RefSeq" id="WP_343810583.1">
    <property type="nucleotide sequence ID" value="NZ_BAAADS010000006.1"/>
</dbReference>
<keyword evidence="3" id="KW-1185">Reference proteome</keyword>
<dbReference type="InterPro" id="IPR038764">
    <property type="entry name" value="GNAT_N_AcTrfase_prd"/>
</dbReference>
<accession>A0ABN1FNM0</accession>
<evidence type="ECO:0000313" key="2">
    <source>
        <dbReference type="EMBL" id="GAA0594591.1"/>
    </source>
</evidence>
<dbReference type="SUPFAM" id="SSF55729">
    <property type="entry name" value="Acyl-CoA N-acyltransferases (Nat)"/>
    <property type="match status" value="1"/>
</dbReference>
<dbReference type="InterPro" id="IPR016181">
    <property type="entry name" value="Acyl_CoA_acyltransferase"/>
</dbReference>
<gene>
    <name evidence="2" type="ORF">GCM10009001_08390</name>
</gene>
<protein>
    <submittedName>
        <fullName evidence="2">GNAT family N-acetyltransferase</fullName>
    </submittedName>
</protein>
<evidence type="ECO:0000313" key="3">
    <source>
        <dbReference type="Proteomes" id="UP001500866"/>
    </source>
</evidence>
<feature type="domain" description="N-acetyltransferase" evidence="1">
    <location>
        <begin position="5"/>
        <end position="148"/>
    </location>
</feature>
<dbReference type="EMBL" id="BAAADS010000006">
    <property type="protein sequence ID" value="GAA0594591.1"/>
    <property type="molecule type" value="Genomic_DNA"/>
</dbReference>
<comment type="caution">
    <text evidence="2">The sequence shown here is derived from an EMBL/GenBank/DDBJ whole genome shotgun (WGS) entry which is preliminary data.</text>
</comment>
<dbReference type="PANTHER" id="PTHR41700:SF1">
    <property type="entry name" value="N-ACETYLTRANSFERASE DOMAIN-CONTAINING PROTEIN"/>
    <property type="match status" value="1"/>
</dbReference>
<dbReference type="Proteomes" id="UP001500866">
    <property type="component" value="Unassembled WGS sequence"/>
</dbReference>
<dbReference type="Pfam" id="PF00583">
    <property type="entry name" value="Acetyltransf_1"/>
    <property type="match status" value="1"/>
</dbReference>
<evidence type="ECO:0000259" key="1">
    <source>
        <dbReference type="PROSITE" id="PS51186"/>
    </source>
</evidence>
<dbReference type="CDD" id="cd04301">
    <property type="entry name" value="NAT_SF"/>
    <property type="match status" value="1"/>
</dbReference>
<organism evidence="2 3">
    <name type="scientific">Virgibacillus siamensis</name>
    <dbReference type="NCBI Taxonomy" id="480071"/>
    <lineage>
        <taxon>Bacteria</taxon>
        <taxon>Bacillati</taxon>
        <taxon>Bacillota</taxon>
        <taxon>Bacilli</taxon>
        <taxon>Bacillales</taxon>
        <taxon>Bacillaceae</taxon>
        <taxon>Virgibacillus</taxon>
    </lineage>
</organism>
<dbReference type="PANTHER" id="PTHR41700">
    <property type="entry name" value="GCN5-RELATED N-ACETYLTRANSFERASE"/>
    <property type="match status" value="1"/>
</dbReference>
<proteinExistence type="predicted"/>
<reference evidence="2 3" key="1">
    <citation type="journal article" date="2019" name="Int. J. Syst. Evol. Microbiol.">
        <title>The Global Catalogue of Microorganisms (GCM) 10K type strain sequencing project: providing services to taxonomists for standard genome sequencing and annotation.</title>
        <authorList>
            <consortium name="The Broad Institute Genomics Platform"/>
            <consortium name="The Broad Institute Genome Sequencing Center for Infectious Disease"/>
            <person name="Wu L."/>
            <person name="Ma J."/>
        </authorList>
    </citation>
    <scope>NUCLEOTIDE SEQUENCE [LARGE SCALE GENOMIC DNA]</scope>
    <source>
        <strain evidence="2 3">JCM 15395</strain>
    </source>
</reference>
<dbReference type="PROSITE" id="PS51186">
    <property type="entry name" value="GNAT"/>
    <property type="match status" value="1"/>
</dbReference>
<dbReference type="Gene3D" id="3.40.630.30">
    <property type="match status" value="1"/>
</dbReference>